<organism evidence="1 2">
    <name type="scientific">Hufsiella ginkgonis</name>
    <dbReference type="NCBI Taxonomy" id="2695274"/>
    <lineage>
        <taxon>Bacteria</taxon>
        <taxon>Pseudomonadati</taxon>
        <taxon>Bacteroidota</taxon>
        <taxon>Sphingobacteriia</taxon>
        <taxon>Sphingobacteriales</taxon>
        <taxon>Sphingobacteriaceae</taxon>
        <taxon>Hufsiella</taxon>
    </lineage>
</organism>
<dbReference type="RefSeq" id="WP_160904764.1">
    <property type="nucleotide sequence ID" value="NZ_WVHS01000001.1"/>
</dbReference>
<dbReference type="Proteomes" id="UP000451233">
    <property type="component" value="Unassembled WGS sequence"/>
</dbReference>
<evidence type="ECO:0000313" key="1">
    <source>
        <dbReference type="EMBL" id="MXV13732.1"/>
    </source>
</evidence>
<comment type="caution">
    <text evidence="1">The sequence shown here is derived from an EMBL/GenBank/DDBJ whole genome shotgun (WGS) entry which is preliminary data.</text>
</comment>
<accession>A0A7K1XRW3</accession>
<keyword evidence="2" id="KW-1185">Reference proteome</keyword>
<gene>
    <name evidence="1" type="ORF">GS398_00310</name>
</gene>
<dbReference type="AlphaFoldDB" id="A0A7K1XRW3"/>
<dbReference type="EMBL" id="WVHS01000001">
    <property type="protein sequence ID" value="MXV13732.1"/>
    <property type="molecule type" value="Genomic_DNA"/>
</dbReference>
<name>A0A7K1XRW3_9SPHI</name>
<protein>
    <submittedName>
        <fullName evidence="1">Uncharacterized protein</fullName>
    </submittedName>
</protein>
<sequence length="188" mass="22736">MHEIEPYYRWRDDYIAAEDPQSPFYATEYSEFEFDKKIYNYYIHPQWDSFGSLTLYLKVLFADYERGYVIIELIGEWNDAIYNDVMLLKREIIELMIDYGITKFILIGENVLNFHASDDCYYEEWFQDVEDGWIAGVNFREHVISEFKNSNIDYYINFGGQLDDLSWRNLKPVQVFKKVEEQLVKRLN</sequence>
<reference evidence="1 2" key="1">
    <citation type="submission" date="2019-11" db="EMBL/GenBank/DDBJ databases">
        <title>Pedobacter sp. HMF7056 Genome sequencing and assembly.</title>
        <authorList>
            <person name="Kang H."/>
            <person name="Kim H."/>
            <person name="Joh K."/>
        </authorList>
    </citation>
    <scope>NUCLEOTIDE SEQUENCE [LARGE SCALE GENOMIC DNA]</scope>
    <source>
        <strain evidence="1 2">HMF7056</strain>
    </source>
</reference>
<proteinExistence type="predicted"/>
<evidence type="ECO:0000313" key="2">
    <source>
        <dbReference type="Proteomes" id="UP000451233"/>
    </source>
</evidence>